<proteinExistence type="predicted"/>
<reference evidence="1" key="1">
    <citation type="journal article" date="2015" name="Nature">
        <title>Complex archaea that bridge the gap between prokaryotes and eukaryotes.</title>
        <authorList>
            <person name="Spang A."/>
            <person name="Saw J.H."/>
            <person name="Jorgensen S.L."/>
            <person name="Zaremba-Niedzwiedzka K."/>
            <person name="Martijn J."/>
            <person name="Lind A.E."/>
            <person name="van Eijk R."/>
            <person name="Schleper C."/>
            <person name="Guy L."/>
            <person name="Ettema T.J."/>
        </authorList>
    </citation>
    <scope>NUCLEOTIDE SEQUENCE</scope>
</reference>
<accession>A0A0F8YHF6</accession>
<comment type="caution">
    <text evidence="1">The sequence shown here is derived from an EMBL/GenBank/DDBJ whole genome shotgun (WGS) entry which is preliminary data.</text>
</comment>
<feature type="non-terminal residue" evidence="1">
    <location>
        <position position="35"/>
    </location>
</feature>
<evidence type="ECO:0000313" key="1">
    <source>
        <dbReference type="EMBL" id="KKK53634.1"/>
    </source>
</evidence>
<protein>
    <submittedName>
        <fullName evidence="1">Uncharacterized protein</fullName>
    </submittedName>
</protein>
<gene>
    <name evidence="1" type="ORF">LCGC14_3092830</name>
</gene>
<organism evidence="1">
    <name type="scientific">marine sediment metagenome</name>
    <dbReference type="NCBI Taxonomy" id="412755"/>
    <lineage>
        <taxon>unclassified sequences</taxon>
        <taxon>metagenomes</taxon>
        <taxon>ecological metagenomes</taxon>
    </lineage>
</organism>
<sequence length="35" mass="3864">MAPDVVEGLVPVVSPQYVNSLLQELKGEMRGLHEK</sequence>
<name>A0A0F8YHF6_9ZZZZ</name>
<dbReference type="EMBL" id="LAZR01066401">
    <property type="protein sequence ID" value="KKK53634.1"/>
    <property type="molecule type" value="Genomic_DNA"/>
</dbReference>
<dbReference type="AlphaFoldDB" id="A0A0F8YHF6"/>